<dbReference type="PROSITE" id="PS51332">
    <property type="entry name" value="B12_BINDING"/>
    <property type="match status" value="1"/>
</dbReference>
<dbReference type="InterPro" id="IPR013785">
    <property type="entry name" value="Aldolase_TIM"/>
</dbReference>
<evidence type="ECO:0000256" key="4">
    <source>
        <dbReference type="ARBA" id="ARBA00023004"/>
    </source>
</evidence>
<keyword evidence="4" id="KW-0408">Iron</keyword>
<dbReference type="GO" id="GO:0051536">
    <property type="term" value="F:iron-sulfur cluster binding"/>
    <property type="evidence" value="ECO:0007669"/>
    <property type="project" value="UniProtKB-KW"/>
</dbReference>
<comment type="cofactor">
    <cofactor evidence="1">
        <name>[4Fe-4S] cluster</name>
        <dbReference type="ChEBI" id="CHEBI:49883"/>
    </cofactor>
</comment>
<keyword evidence="5" id="KW-0411">Iron-sulfur</keyword>
<dbReference type="InterPro" id="IPR023984">
    <property type="entry name" value="rSAM_ocin_1"/>
</dbReference>
<dbReference type="InterPro" id="IPR006638">
    <property type="entry name" value="Elp3/MiaA/NifB-like_rSAM"/>
</dbReference>
<dbReference type="PROSITE" id="PS51918">
    <property type="entry name" value="RADICAL_SAM"/>
    <property type="match status" value="1"/>
</dbReference>
<protein>
    <submittedName>
        <fullName evidence="8">Radical SAM</fullName>
    </submittedName>
</protein>
<dbReference type="CDD" id="cd01335">
    <property type="entry name" value="Radical_SAM"/>
    <property type="match status" value="1"/>
</dbReference>
<name>Q08PP1_STIAD</name>
<dbReference type="SUPFAM" id="SSF102114">
    <property type="entry name" value="Radical SAM enzymes"/>
    <property type="match status" value="1"/>
</dbReference>
<feature type="domain" description="Radical SAM core" evidence="7">
    <location>
        <begin position="277"/>
        <end position="508"/>
    </location>
</feature>
<keyword evidence="3" id="KW-0479">Metal-binding</keyword>
<feature type="domain" description="B12-binding" evidence="6">
    <location>
        <begin position="75"/>
        <end position="224"/>
    </location>
</feature>
<evidence type="ECO:0000256" key="3">
    <source>
        <dbReference type="ARBA" id="ARBA00022723"/>
    </source>
</evidence>
<dbReference type="EMBL" id="AAMD01000236">
    <property type="protein sequence ID" value="EAU62452.1"/>
    <property type="molecule type" value="Genomic_DNA"/>
</dbReference>
<dbReference type="Gene3D" id="3.40.50.280">
    <property type="entry name" value="Cobalamin-binding domain"/>
    <property type="match status" value="1"/>
</dbReference>
<dbReference type="InterPro" id="IPR007197">
    <property type="entry name" value="rSAM"/>
</dbReference>
<sequence length="666" mass="74936">MAMTLEAVPAQYDVCLLSMPFPVLNQPSMALGLLKPALTQAGLSVKTLYPCLWFAEEVGLDAYVAICDSKQEFLVGEWIFAEAAFPGFQPDLDTYLERVLSAPVSRGLLKKSRFSGDPHAALRAARQAAKGFIERVAARVLELQPRIVGCTSTFTQHCASLAVLRKIRELAPEVVTVMGGANCEGEMGVSARRNFPWVDFVVSGEGELLFPKLCQSILEHGRDIPAQQLPHGLIGEAQLRLPAGAPAPRASVTRMDTTPVPDFDDYFEEILSSPLRPFIFPGLAMETSRGCWWGKKHHCTFCGLNGGNMDFRSKSADRVISELSELSTKYGIRKFNIVDNIMDLAYIQDLAPRITSDTPYTLFFETKVNLKRAQLERIAAAGIRRLQPGVESMHDEILRLVDKGTTALQNIQLLKWAREIGIFITWNFLWDVPGEQDAWYGEMAAWLPWVTHLQPPGVDRIQFHRFSPYHQRPASFGLTLEPYPLYSHVYPLTPEELGGLAYYFHDPRRRSAKEELERRPHLRQTMREIAQWNKLWNRGGFEGTWEKPVLRMFDEGERLRLMDTRPCAPASEQILTGLAKQVYQQCDAIQTLKSLLEGLAKHGVEGASPGDVQAILDDLVKRKLLLRQGERFIALALREISRIPDSDEDFPGGYTDVDAWRQALTL</sequence>
<dbReference type="PATRIC" id="fig|378806.16.peg.1209"/>
<dbReference type="SFLD" id="SFLDG01082">
    <property type="entry name" value="B12-binding_domain_containing"/>
    <property type="match status" value="1"/>
</dbReference>
<dbReference type="GO" id="GO:0031419">
    <property type="term" value="F:cobalamin binding"/>
    <property type="evidence" value="ECO:0007669"/>
    <property type="project" value="InterPro"/>
</dbReference>
<dbReference type="NCBIfam" id="TIGR03975">
    <property type="entry name" value="rSAM_ocin_1"/>
    <property type="match status" value="1"/>
</dbReference>
<dbReference type="Gene3D" id="3.20.20.70">
    <property type="entry name" value="Aldolase class I"/>
    <property type="match status" value="1"/>
</dbReference>
<evidence type="ECO:0000256" key="1">
    <source>
        <dbReference type="ARBA" id="ARBA00001966"/>
    </source>
</evidence>
<dbReference type="SMART" id="SM00729">
    <property type="entry name" value="Elp3"/>
    <property type="match status" value="1"/>
</dbReference>
<comment type="caution">
    <text evidence="8">The sequence shown here is derived from an EMBL/GenBank/DDBJ whole genome shotgun (WGS) entry which is preliminary data.</text>
</comment>
<dbReference type="AlphaFoldDB" id="Q08PP1"/>
<dbReference type="InterPro" id="IPR006158">
    <property type="entry name" value="Cobalamin-bd"/>
</dbReference>
<dbReference type="Proteomes" id="UP000032702">
    <property type="component" value="Unassembled WGS sequence"/>
</dbReference>
<evidence type="ECO:0000259" key="7">
    <source>
        <dbReference type="PROSITE" id="PS51918"/>
    </source>
</evidence>
<dbReference type="GO" id="GO:0046872">
    <property type="term" value="F:metal ion binding"/>
    <property type="evidence" value="ECO:0007669"/>
    <property type="project" value="UniProtKB-KW"/>
</dbReference>
<dbReference type="PANTHER" id="PTHR43409">
    <property type="entry name" value="ANAEROBIC MAGNESIUM-PROTOPORPHYRIN IX MONOMETHYL ESTER CYCLASE-RELATED"/>
    <property type="match status" value="1"/>
</dbReference>
<dbReference type="Pfam" id="PF04055">
    <property type="entry name" value="Radical_SAM"/>
    <property type="match status" value="1"/>
</dbReference>
<dbReference type="GO" id="GO:0005829">
    <property type="term" value="C:cytosol"/>
    <property type="evidence" value="ECO:0007669"/>
    <property type="project" value="TreeGrafter"/>
</dbReference>
<proteinExistence type="predicted"/>
<gene>
    <name evidence="8" type="ORF">STIAU_1977</name>
</gene>
<accession>Q08PP1</accession>
<dbReference type="RefSeq" id="WP_002619126.1">
    <property type="nucleotide sequence ID" value="NC_014623.1"/>
</dbReference>
<dbReference type="InterPro" id="IPR051198">
    <property type="entry name" value="BchE-like"/>
</dbReference>
<dbReference type="SFLD" id="SFLDF00324">
    <property type="entry name" value="bacteriocin_maturation"/>
    <property type="match status" value="1"/>
</dbReference>
<dbReference type="GO" id="GO:0003824">
    <property type="term" value="F:catalytic activity"/>
    <property type="evidence" value="ECO:0007669"/>
    <property type="project" value="InterPro"/>
</dbReference>
<keyword evidence="2" id="KW-0949">S-adenosyl-L-methionine</keyword>
<dbReference type="SFLD" id="SFLDS00029">
    <property type="entry name" value="Radical_SAM"/>
    <property type="match status" value="1"/>
</dbReference>
<organism evidence="8 9">
    <name type="scientific">Stigmatella aurantiaca (strain DW4/3-1)</name>
    <dbReference type="NCBI Taxonomy" id="378806"/>
    <lineage>
        <taxon>Bacteria</taxon>
        <taxon>Pseudomonadati</taxon>
        <taxon>Myxococcota</taxon>
        <taxon>Myxococcia</taxon>
        <taxon>Myxococcales</taxon>
        <taxon>Cystobacterineae</taxon>
        <taxon>Archangiaceae</taxon>
        <taxon>Stigmatella</taxon>
    </lineage>
</organism>
<evidence type="ECO:0000256" key="5">
    <source>
        <dbReference type="ARBA" id="ARBA00023014"/>
    </source>
</evidence>
<evidence type="ECO:0000313" key="8">
    <source>
        <dbReference type="EMBL" id="EAU62452.1"/>
    </source>
</evidence>
<reference evidence="8 9" key="1">
    <citation type="submission" date="2006-04" db="EMBL/GenBank/DDBJ databases">
        <authorList>
            <person name="Nierman W.C."/>
        </authorList>
    </citation>
    <scope>NUCLEOTIDE SEQUENCE [LARGE SCALE GENOMIC DNA]</scope>
    <source>
        <strain evidence="8 9">DW4/3-1</strain>
    </source>
</reference>
<dbReference type="InterPro" id="IPR058240">
    <property type="entry name" value="rSAM_sf"/>
</dbReference>
<evidence type="ECO:0000256" key="2">
    <source>
        <dbReference type="ARBA" id="ARBA00022691"/>
    </source>
</evidence>
<evidence type="ECO:0000259" key="6">
    <source>
        <dbReference type="PROSITE" id="PS51332"/>
    </source>
</evidence>
<evidence type="ECO:0000313" key="9">
    <source>
        <dbReference type="Proteomes" id="UP000032702"/>
    </source>
</evidence>
<dbReference type="PANTHER" id="PTHR43409:SF7">
    <property type="entry name" value="BLL1977 PROTEIN"/>
    <property type="match status" value="1"/>
</dbReference>